<keyword evidence="1" id="KW-0732">Signal</keyword>
<evidence type="ECO:0000313" key="2">
    <source>
        <dbReference type="EMBL" id="BEQ16019.1"/>
    </source>
</evidence>
<dbReference type="PANTHER" id="PTHR42941:SF1">
    <property type="entry name" value="SLL1037 PROTEIN"/>
    <property type="match status" value="1"/>
</dbReference>
<evidence type="ECO:0000313" key="3">
    <source>
        <dbReference type="Proteomes" id="UP001366166"/>
    </source>
</evidence>
<organism evidence="2 3">
    <name type="scientific">Desulfoferula mesophila</name>
    <dbReference type="NCBI Taxonomy" id="3058419"/>
    <lineage>
        <taxon>Bacteria</taxon>
        <taxon>Pseudomonadati</taxon>
        <taxon>Thermodesulfobacteriota</taxon>
        <taxon>Desulfarculia</taxon>
        <taxon>Desulfarculales</taxon>
        <taxon>Desulfarculaceae</taxon>
        <taxon>Desulfoferula</taxon>
    </lineage>
</organism>
<dbReference type="Gene3D" id="3.40.190.10">
    <property type="entry name" value="Periplasmic binding protein-like II"/>
    <property type="match status" value="2"/>
</dbReference>
<sequence length="332" mass="36514">MKQLRILGVAVLMATMALVWSGAAWAQTNLSLITAPFGTGSYVLGSALEQITKKYSKNLQITSSESPGLVFNCRKLNKEPELKKSMFMSFTVGINWLATEGKKPFKKKYPSALLLANYNLISCWLVTLDPKIKTHQDLVGKKIALGRAPQISWTIEPEMIIRYGWGLADKIDIQKVGTKPAVRALLDGLVDAAIIGGYADPVSGTMSPSPQTVELLASGKTLYHIPWGKEAVQKVIDRGLPIAHYTIAPKAVAGLNQPMDSFCDMVSWQAYPELPEKAAYETVKLIIDHVGDFKDYHALGKLMSRKSLAYGWDPKRIHPGALKAYREAGIIK</sequence>
<dbReference type="PANTHER" id="PTHR42941">
    <property type="entry name" value="SLL1037 PROTEIN"/>
    <property type="match status" value="1"/>
</dbReference>
<keyword evidence="3" id="KW-1185">Reference proteome</keyword>
<dbReference type="Proteomes" id="UP001366166">
    <property type="component" value="Chromosome"/>
</dbReference>
<feature type="chain" id="PRO_5043414875" evidence="1">
    <location>
        <begin position="27"/>
        <end position="332"/>
    </location>
</feature>
<dbReference type="SUPFAM" id="SSF53850">
    <property type="entry name" value="Periplasmic binding protein-like II"/>
    <property type="match status" value="1"/>
</dbReference>
<evidence type="ECO:0000256" key="1">
    <source>
        <dbReference type="SAM" id="SignalP"/>
    </source>
</evidence>
<feature type="signal peptide" evidence="1">
    <location>
        <begin position="1"/>
        <end position="26"/>
    </location>
</feature>
<reference evidence="3" key="1">
    <citation type="journal article" date="2023" name="Arch. Microbiol.">
        <title>Desulfoferula mesophilus gen. nov. sp. nov., a mesophilic sulfate-reducing bacterium isolated from a brackish lake sediment.</title>
        <authorList>
            <person name="Watanabe T."/>
            <person name="Yabe T."/>
            <person name="Tsuji J.M."/>
            <person name="Fukui M."/>
        </authorList>
    </citation>
    <scope>NUCLEOTIDE SEQUENCE [LARGE SCALE GENOMIC DNA]</scope>
    <source>
        <strain evidence="3">12FAK</strain>
    </source>
</reference>
<protein>
    <submittedName>
        <fullName evidence="2">C4-dicarboxylate ABC transporter substrate-binding protein</fullName>
    </submittedName>
</protein>
<dbReference type="Pfam" id="PF16868">
    <property type="entry name" value="NMT1_3"/>
    <property type="match status" value="1"/>
</dbReference>
<dbReference type="EMBL" id="AP028679">
    <property type="protein sequence ID" value="BEQ16019.1"/>
    <property type="molecule type" value="Genomic_DNA"/>
</dbReference>
<accession>A0AAU9ELJ3</accession>
<gene>
    <name evidence="2" type="ORF">FAK_30850</name>
</gene>
<name>A0AAU9ELJ3_9BACT</name>
<dbReference type="InterPro" id="IPR011852">
    <property type="entry name" value="TRAP_TAXI"/>
</dbReference>
<dbReference type="AlphaFoldDB" id="A0AAU9ELJ3"/>
<proteinExistence type="predicted"/>
<dbReference type="NCBIfam" id="TIGR02122">
    <property type="entry name" value="TRAP_TAXI"/>
    <property type="match status" value="1"/>
</dbReference>
<dbReference type="RefSeq" id="WP_338601255.1">
    <property type="nucleotide sequence ID" value="NZ_AP028679.1"/>
</dbReference>
<dbReference type="KEGG" id="dmp:FAK_30850"/>